<dbReference type="GO" id="GO:0046983">
    <property type="term" value="F:protein dimerization activity"/>
    <property type="evidence" value="ECO:0007669"/>
    <property type="project" value="InterPro"/>
</dbReference>
<feature type="domain" description="HAT C-terminal dimerisation" evidence="2">
    <location>
        <begin position="281"/>
        <end position="361"/>
    </location>
</feature>
<dbReference type="AlphaFoldDB" id="A0A0J7K5J4"/>
<dbReference type="SUPFAM" id="SSF53098">
    <property type="entry name" value="Ribonuclease H-like"/>
    <property type="match status" value="1"/>
</dbReference>
<dbReference type="STRING" id="67767.A0A0J7K5J4"/>
<dbReference type="PaxDb" id="67767-A0A0J7K5J4"/>
<comment type="caution">
    <text evidence="3">The sequence shown here is derived from an EMBL/GenBank/DDBJ whole genome shotgun (WGS) entry which is preliminary data.</text>
</comment>
<dbReference type="PANTHER" id="PTHR23272">
    <property type="entry name" value="BED FINGER-RELATED"/>
    <property type="match status" value="1"/>
</dbReference>
<proteinExistence type="predicted"/>
<dbReference type="Pfam" id="PF05699">
    <property type="entry name" value="Dimer_Tnp_hAT"/>
    <property type="match status" value="1"/>
</dbReference>
<organism evidence="3 4">
    <name type="scientific">Lasius niger</name>
    <name type="common">Black garden ant</name>
    <dbReference type="NCBI Taxonomy" id="67767"/>
    <lineage>
        <taxon>Eukaryota</taxon>
        <taxon>Metazoa</taxon>
        <taxon>Ecdysozoa</taxon>
        <taxon>Arthropoda</taxon>
        <taxon>Hexapoda</taxon>
        <taxon>Insecta</taxon>
        <taxon>Pterygota</taxon>
        <taxon>Neoptera</taxon>
        <taxon>Endopterygota</taxon>
        <taxon>Hymenoptera</taxon>
        <taxon>Apocrita</taxon>
        <taxon>Aculeata</taxon>
        <taxon>Formicoidea</taxon>
        <taxon>Formicidae</taxon>
        <taxon>Formicinae</taxon>
        <taxon>Lasius</taxon>
        <taxon>Lasius</taxon>
    </lineage>
</organism>
<dbReference type="EMBL" id="LBMM01013805">
    <property type="protein sequence ID" value="KMQ85471.1"/>
    <property type="molecule type" value="Genomic_DNA"/>
</dbReference>
<dbReference type="OrthoDB" id="1271298at2759"/>
<dbReference type="Proteomes" id="UP000036403">
    <property type="component" value="Unassembled WGS sequence"/>
</dbReference>
<dbReference type="PANTHER" id="PTHR23272:SF161">
    <property type="entry name" value="ZINC FINGER BED DOMAIN-CONTAINING PROTEIN RICESLEEPER 1-LIKE"/>
    <property type="match status" value="1"/>
</dbReference>
<evidence type="ECO:0000259" key="2">
    <source>
        <dbReference type="Pfam" id="PF05699"/>
    </source>
</evidence>
<evidence type="ECO:0000313" key="4">
    <source>
        <dbReference type="Proteomes" id="UP000036403"/>
    </source>
</evidence>
<keyword evidence="4" id="KW-1185">Reference proteome</keyword>
<accession>A0A0J7K5J4</accession>
<sequence length="369" mass="42737">MLRELQLDDLDLDDPEECEESDSDYSKDEDNVVTTNNDALNSPIKKIRALFLKLKRSEQSTNMLKSACTMTGTKFLSPKIDVCTRWNSTHDMLKVALLLKPALISLFQSNTAFHMYLLSEEEWCLCSEVQKFLKHFKTVSTVLGGDNYVSLPYVIVAFNMLLDKIENKMQTLNRTDKLFNAYQAGRDKLLKHYHKSNWIYCICLVLDPRHKIESFNATTWGKEMKDQSVKKFEDLYKNKYFIPSESSLNNDLRNSSTDDDDDIDMSAIYEKSVSDSDWRNELTKYYNTRRADKNVDILAWWSTHSQEYPCLAKMARDFLGTPATSVPAERLFSKAGLIIRKHRNQLTAESARSLICLNSWYMSNLHSLL</sequence>
<protein>
    <submittedName>
        <fullName evidence="3">Ac transposase</fullName>
    </submittedName>
</protein>
<evidence type="ECO:0000256" key="1">
    <source>
        <dbReference type="SAM" id="MobiDB-lite"/>
    </source>
</evidence>
<dbReference type="InterPro" id="IPR012337">
    <property type="entry name" value="RNaseH-like_sf"/>
</dbReference>
<gene>
    <name evidence="3" type="ORF">RF55_15964</name>
</gene>
<dbReference type="InterPro" id="IPR008906">
    <property type="entry name" value="HATC_C_dom"/>
</dbReference>
<feature type="compositionally biased region" description="Acidic residues" evidence="1">
    <location>
        <begin position="7"/>
        <end position="23"/>
    </location>
</feature>
<reference evidence="3 4" key="1">
    <citation type="submission" date="2015-04" db="EMBL/GenBank/DDBJ databases">
        <title>Lasius niger genome sequencing.</title>
        <authorList>
            <person name="Konorov E.A."/>
            <person name="Nikitin M.A."/>
            <person name="Kirill M.V."/>
            <person name="Chang P."/>
        </authorList>
    </citation>
    <scope>NUCLEOTIDE SEQUENCE [LARGE SCALE GENOMIC DNA]</scope>
    <source>
        <tissue evidence="3">Whole</tissue>
    </source>
</reference>
<evidence type="ECO:0000313" key="3">
    <source>
        <dbReference type="EMBL" id="KMQ85471.1"/>
    </source>
</evidence>
<feature type="region of interest" description="Disordered" evidence="1">
    <location>
        <begin position="1"/>
        <end position="31"/>
    </location>
</feature>
<name>A0A0J7K5J4_LASNI</name>